<dbReference type="Proteomes" id="UP000267630">
    <property type="component" value="Chromosome 3"/>
</dbReference>
<protein>
    <submittedName>
        <fullName evidence="3">Phage-related lysozyme (Muraminidase)</fullName>
    </submittedName>
</protein>
<feature type="region of interest" description="Disordered" evidence="1">
    <location>
        <begin position="151"/>
        <end position="170"/>
    </location>
</feature>
<feature type="domain" description="EF-hand" evidence="2">
    <location>
        <begin position="430"/>
        <end position="465"/>
    </location>
</feature>
<evidence type="ECO:0000313" key="3">
    <source>
        <dbReference type="EMBL" id="VED48951.1"/>
    </source>
</evidence>
<dbReference type="PROSITE" id="PS00018">
    <property type="entry name" value="EF_HAND_1"/>
    <property type="match status" value="1"/>
</dbReference>
<dbReference type="GO" id="GO:0005509">
    <property type="term" value="F:calcium ion binding"/>
    <property type="evidence" value="ECO:0007669"/>
    <property type="project" value="InterPro"/>
</dbReference>
<dbReference type="EMBL" id="LR134253">
    <property type="protein sequence ID" value="VED48951.1"/>
    <property type="molecule type" value="Genomic_DNA"/>
</dbReference>
<gene>
    <name evidence="3" type="ORF">NCTC9997_02499</name>
</gene>
<name>A0A7Z9CSA0_RAOTE</name>
<dbReference type="PROSITE" id="PS50222">
    <property type="entry name" value="EF_HAND_2"/>
    <property type="match status" value="1"/>
</dbReference>
<dbReference type="InterPro" id="IPR002048">
    <property type="entry name" value="EF_hand_dom"/>
</dbReference>
<proteinExistence type="predicted"/>
<accession>A0A7Z9CSA0</accession>
<reference evidence="3 4" key="1">
    <citation type="submission" date="2018-12" db="EMBL/GenBank/DDBJ databases">
        <authorList>
            <consortium name="Pathogen Informatics"/>
        </authorList>
    </citation>
    <scope>NUCLEOTIDE SEQUENCE [LARGE SCALE GENOMIC DNA]</scope>
    <source>
        <strain evidence="3 4">NCTC9997</strain>
    </source>
</reference>
<evidence type="ECO:0000256" key="1">
    <source>
        <dbReference type="SAM" id="MobiDB-lite"/>
    </source>
</evidence>
<evidence type="ECO:0000259" key="2">
    <source>
        <dbReference type="PROSITE" id="PS50222"/>
    </source>
</evidence>
<dbReference type="AlphaFoldDB" id="A0A7Z9CSA0"/>
<dbReference type="InterPro" id="IPR018247">
    <property type="entry name" value="EF_Hand_1_Ca_BS"/>
</dbReference>
<evidence type="ECO:0000313" key="4">
    <source>
        <dbReference type="Proteomes" id="UP000267630"/>
    </source>
</evidence>
<keyword evidence="4" id="KW-1185">Reference proteome</keyword>
<sequence>MKICFPARKKGGKEYTSVDDIMTQVLGEPHGGWLAGSNLLWHGGLHISTVTAPDSILTAETVDTAVPLQFMAGGEVVAWRLNKDYLTSQYNGQTLQYSTTFVLVKSVCQPDPKNDKTWLEFYTLYMGLAPLSEFPETACWSVTDKGDGLRKRQYSGAEKEGRKAPIPAGGSLKKGTRVAVMKQTVFELDGKSQPFGLAKALNEKGEITGKPFWISLAPDYMKKESPQYAHLPVWMQQAVKQGTFDEVVRPAEKLEVAAGDAAGFLSKDVDPVGMGKVGSSHFVHIEVLSSDVRMPAFLDNPGKITVGKQYIRVHSGKSVYQKTGSGEASTFKAMSCVIVKDSGKILPADKCHPLKDAQGKTWYEISPGNWMSESDVDVLHQYDLKERGFTALKEESTADMSKSLREGWMKSLLNRLSEMVNRERGIQQQQVSDYYKKAVNHIDTDDDGELSSEELFYAVHHPEMEIRNITARMVVKHDSEWSGDSSHHKWEVYFKNYDLLRMQYAKQWRDDVEWMSQVEAFKGGASVWHMHPVMFLSAFKTEEDCAKLIWGDVVNRHIGAEKACQFRKKVVNICADLWGEDKKLEFANSLMACMAVETSRLFSSSVIKLMPKLNSQGGTLLNRKGKPVREYRPLSKQELNADPTIAAQSAVGLIQFTGPAVTQINKTHGLSVSKQALALMDELEQLDYVKLYFTSNKKIFDKIKSCDDVYLYIFCPIGVGQNDDFALYSRQKDESEHVNYYQANSSLDSTECGNNGNNDGVIQRSELLSRLKEGANKSLI</sequence>
<organism evidence="3 4">
    <name type="scientific">Raoultella terrigena</name>
    <name type="common">Klebsiella terrigena</name>
    <dbReference type="NCBI Taxonomy" id="577"/>
    <lineage>
        <taxon>Bacteria</taxon>
        <taxon>Pseudomonadati</taxon>
        <taxon>Pseudomonadota</taxon>
        <taxon>Gammaproteobacteria</taxon>
        <taxon>Enterobacterales</taxon>
        <taxon>Enterobacteriaceae</taxon>
        <taxon>Klebsiella/Raoultella group</taxon>
        <taxon>Raoultella</taxon>
    </lineage>
</organism>